<accession>A0A5C5TWI9</accession>
<evidence type="ECO:0000313" key="5">
    <source>
        <dbReference type="Proteomes" id="UP000319980"/>
    </source>
</evidence>
<evidence type="ECO:0000256" key="2">
    <source>
        <dbReference type="ARBA" id="ARBA00022679"/>
    </source>
</evidence>
<dbReference type="Pfam" id="PF00535">
    <property type="entry name" value="Glycos_transf_2"/>
    <property type="match status" value="1"/>
</dbReference>
<dbReference type="SUPFAM" id="SSF53448">
    <property type="entry name" value="Nucleotide-diphospho-sugar transferases"/>
    <property type="match status" value="1"/>
</dbReference>
<dbReference type="PANTHER" id="PTHR22916:SF51">
    <property type="entry name" value="GLYCOSYLTRANSFERASE EPSH-RELATED"/>
    <property type="match status" value="1"/>
</dbReference>
<feature type="domain" description="Glycosyltransferase 2-like" evidence="3">
    <location>
        <begin position="25"/>
        <end position="148"/>
    </location>
</feature>
<dbReference type="GO" id="GO:0016758">
    <property type="term" value="F:hexosyltransferase activity"/>
    <property type="evidence" value="ECO:0007669"/>
    <property type="project" value="UniProtKB-ARBA"/>
</dbReference>
<comment type="caution">
    <text evidence="4">The sequence shown here is derived from an EMBL/GenBank/DDBJ whole genome shotgun (WGS) entry which is preliminary data.</text>
</comment>
<dbReference type="EMBL" id="VOHK01000007">
    <property type="protein sequence ID" value="TWT18106.1"/>
    <property type="molecule type" value="Genomic_DNA"/>
</dbReference>
<protein>
    <submittedName>
        <fullName evidence="4">Glycosyltransferase family 2 protein</fullName>
    </submittedName>
</protein>
<proteinExistence type="predicted"/>
<keyword evidence="5" id="KW-1185">Reference proteome</keyword>
<dbReference type="PANTHER" id="PTHR22916">
    <property type="entry name" value="GLYCOSYLTRANSFERASE"/>
    <property type="match status" value="1"/>
</dbReference>
<keyword evidence="2 4" id="KW-0808">Transferase</keyword>
<dbReference type="InterPro" id="IPR001173">
    <property type="entry name" value="Glyco_trans_2-like"/>
</dbReference>
<reference evidence="4 5" key="1">
    <citation type="journal article" date="2008" name="Int. J. Syst. Evol. Microbiol.">
        <title>Luteimonas marina sp. nov., isolated from seawater.</title>
        <authorList>
            <person name="Baik K.S."/>
            <person name="Park S.C."/>
            <person name="Kim M.S."/>
            <person name="Kim E.M."/>
            <person name="Park C."/>
            <person name="Chun J."/>
            <person name="Seong C.N."/>
        </authorList>
    </citation>
    <scope>NUCLEOTIDE SEQUENCE [LARGE SCALE GENOMIC DNA]</scope>
    <source>
        <strain evidence="4 5">FR1330</strain>
    </source>
</reference>
<evidence type="ECO:0000313" key="4">
    <source>
        <dbReference type="EMBL" id="TWT18106.1"/>
    </source>
</evidence>
<keyword evidence="1" id="KW-0328">Glycosyltransferase</keyword>
<dbReference type="AlphaFoldDB" id="A0A5C5TWI9"/>
<name>A0A5C5TWI9_9GAMM</name>
<sequence length="371" mass="40324">MPATPHLAPPMSDGPLSRPQRPWLSILIPVYRAEKYLDACVASVLAQGQEGVEVLLLDDASPDGSAEIAAALCEAHPGRLRLLRHARNAGLSGARNTLLTHASGRYVWHLDADDVLLPGAIDGLRRIVDESSPDLVLCDFSVLRERSGLKHRIRGEGHCAGFDGGSNRVESDRSRLVAGLMRSRCLQAWAKVGRRRVWLEACFPTGRRLMQDVAVMPALVAATRTFLHVRKPWVGYRRHGESAWGCSPGALRLHDAVASLRDLKSGMSGIPGLDAEAKFALDYYCLRSLARISGRIPKNADRRQGDGRDVISDAFDDMFPAGPASTITACHSRGWHMRAWRLRRACELARRGGVPDAAGDDAGVGSVGANR</sequence>
<dbReference type="InterPro" id="IPR029044">
    <property type="entry name" value="Nucleotide-diphossugar_trans"/>
</dbReference>
<dbReference type="CDD" id="cd00761">
    <property type="entry name" value="Glyco_tranf_GTA_type"/>
    <property type="match status" value="1"/>
</dbReference>
<evidence type="ECO:0000259" key="3">
    <source>
        <dbReference type="Pfam" id="PF00535"/>
    </source>
</evidence>
<evidence type="ECO:0000256" key="1">
    <source>
        <dbReference type="ARBA" id="ARBA00022676"/>
    </source>
</evidence>
<dbReference type="Gene3D" id="3.90.550.10">
    <property type="entry name" value="Spore Coat Polysaccharide Biosynthesis Protein SpsA, Chain A"/>
    <property type="match status" value="1"/>
</dbReference>
<gene>
    <name evidence="4" type="ORF">FQY83_15280</name>
</gene>
<dbReference type="Proteomes" id="UP000319980">
    <property type="component" value="Unassembled WGS sequence"/>
</dbReference>
<organism evidence="4 5">
    <name type="scientific">Luteimonas marina</name>
    <dbReference type="NCBI Taxonomy" id="488485"/>
    <lineage>
        <taxon>Bacteria</taxon>
        <taxon>Pseudomonadati</taxon>
        <taxon>Pseudomonadota</taxon>
        <taxon>Gammaproteobacteria</taxon>
        <taxon>Lysobacterales</taxon>
        <taxon>Lysobacteraceae</taxon>
        <taxon>Luteimonas</taxon>
    </lineage>
</organism>